<gene>
    <name evidence="2" type="ORF">HC031_20470</name>
</gene>
<evidence type="ECO:0000259" key="1">
    <source>
        <dbReference type="SMART" id="SM00923"/>
    </source>
</evidence>
<dbReference type="SUPFAM" id="SSF160582">
    <property type="entry name" value="MbtH-like"/>
    <property type="match status" value="1"/>
</dbReference>
<evidence type="ECO:0000313" key="2">
    <source>
        <dbReference type="EMBL" id="NJC72072.1"/>
    </source>
</evidence>
<comment type="caution">
    <text evidence="2">The sequence shown here is derived from an EMBL/GenBank/DDBJ whole genome shotgun (WGS) entry which is preliminary data.</text>
</comment>
<dbReference type="PANTHER" id="PTHR38444:SF1">
    <property type="entry name" value="ENTEROBACTIN BIOSYNTHESIS PROTEIN YBDZ"/>
    <property type="match status" value="1"/>
</dbReference>
<name>A0ABX0Y3S2_9ACTN</name>
<dbReference type="InterPro" id="IPR005153">
    <property type="entry name" value="MbtH-like_dom"/>
</dbReference>
<dbReference type="PANTHER" id="PTHR38444">
    <property type="entry name" value="ENTEROBACTIN BIOSYNTHESIS PROTEIN YBDZ"/>
    <property type="match status" value="1"/>
</dbReference>
<dbReference type="InterPro" id="IPR037407">
    <property type="entry name" value="MLP_fam"/>
</dbReference>
<dbReference type="Pfam" id="PF03621">
    <property type="entry name" value="MbtH"/>
    <property type="match status" value="1"/>
</dbReference>
<accession>A0ABX0Y3S2</accession>
<dbReference type="EMBL" id="JAATVY010000016">
    <property type="protein sequence ID" value="NJC72072.1"/>
    <property type="molecule type" value="Genomic_DNA"/>
</dbReference>
<dbReference type="SMART" id="SM00923">
    <property type="entry name" value="MbtH"/>
    <property type="match status" value="1"/>
</dbReference>
<sequence length="68" mass="7907">MDDNARYQVLRNDEDQYSLWLADAEVPAGWHPVGKEGTKEECSAYVDEVWTDMRPRSLRERMDSATQS</sequence>
<proteinExistence type="predicted"/>
<dbReference type="Gene3D" id="3.90.820.10">
    <property type="entry name" value="Structural Genomics, Unknown Function 30-nov-00 1gh9 Mol_id"/>
    <property type="match status" value="1"/>
</dbReference>
<organism evidence="2 3">
    <name type="scientific">Planosporangium thailandense</name>
    <dbReference type="NCBI Taxonomy" id="765197"/>
    <lineage>
        <taxon>Bacteria</taxon>
        <taxon>Bacillati</taxon>
        <taxon>Actinomycetota</taxon>
        <taxon>Actinomycetes</taxon>
        <taxon>Micromonosporales</taxon>
        <taxon>Micromonosporaceae</taxon>
        <taxon>Planosporangium</taxon>
    </lineage>
</organism>
<keyword evidence="3" id="KW-1185">Reference proteome</keyword>
<dbReference type="InterPro" id="IPR038020">
    <property type="entry name" value="MbtH-like_sf"/>
</dbReference>
<protein>
    <submittedName>
        <fullName evidence="2">MbtH family NRPS accessory protein</fullName>
    </submittedName>
</protein>
<dbReference type="RefSeq" id="WP_167926989.1">
    <property type="nucleotide sequence ID" value="NZ_JAATVY010000016.1"/>
</dbReference>
<dbReference type="Proteomes" id="UP000722989">
    <property type="component" value="Unassembled WGS sequence"/>
</dbReference>
<evidence type="ECO:0000313" key="3">
    <source>
        <dbReference type="Proteomes" id="UP000722989"/>
    </source>
</evidence>
<reference evidence="2 3" key="1">
    <citation type="submission" date="2020-03" db="EMBL/GenBank/DDBJ databases">
        <title>WGS of the type strain of Planosporangium spp.</title>
        <authorList>
            <person name="Thawai C."/>
        </authorList>
    </citation>
    <scope>NUCLEOTIDE SEQUENCE [LARGE SCALE GENOMIC DNA]</scope>
    <source>
        <strain evidence="2 3">TBRC 5610</strain>
    </source>
</reference>
<feature type="domain" description="MbtH-like" evidence="1">
    <location>
        <begin position="2"/>
        <end position="48"/>
    </location>
</feature>